<evidence type="ECO:0000313" key="3">
    <source>
        <dbReference type="Proteomes" id="UP000028926"/>
    </source>
</evidence>
<evidence type="ECO:0000313" key="2">
    <source>
        <dbReference type="EMBL" id="AIK95872.1"/>
    </source>
</evidence>
<gene>
    <name evidence="2" type="ORF">ID47_02660</name>
</gene>
<keyword evidence="1" id="KW-0175">Coiled coil</keyword>
<protein>
    <submittedName>
        <fullName evidence="2">Uncharacterized protein</fullName>
    </submittedName>
</protein>
<dbReference type="Proteomes" id="UP000028926">
    <property type="component" value="Chromosome"/>
</dbReference>
<dbReference type="HOGENOM" id="CLU_2080501_0_0_5"/>
<dbReference type="KEGG" id="paca:ID47_02660"/>
<accession>A0A077ARQ0</accession>
<sequence>MKVPANLNSQTSLSQEAKDQITDLKDQLQKLEALYLLHATHAQHSNFEDSLGENLCLAQLCSNVVASVKNYEEFLDNIDKPGFLISSIIPKKNIFHLCKVGLVIVLKPLFVGEDMKF</sequence>
<organism evidence="2 3">
    <name type="scientific">Candidatus Odyssella acanthamoebae</name>
    <dbReference type="NCBI Taxonomy" id="91604"/>
    <lineage>
        <taxon>Bacteria</taxon>
        <taxon>Pseudomonadati</taxon>
        <taxon>Pseudomonadota</taxon>
        <taxon>Alphaproteobacteria</taxon>
        <taxon>Holosporales</taxon>
        <taxon>Candidatus Paracaedibacteraceae</taxon>
        <taxon>Candidatus Odyssella</taxon>
    </lineage>
</organism>
<dbReference type="RefSeq" id="WP_038463477.1">
    <property type="nucleotide sequence ID" value="NZ_CP008941.1"/>
</dbReference>
<evidence type="ECO:0000256" key="1">
    <source>
        <dbReference type="SAM" id="Coils"/>
    </source>
</evidence>
<proteinExistence type="predicted"/>
<keyword evidence="3" id="KW-1185">Reference proteome</keyword>
<feature type="coiled-coil region" evidence="1">
    <location>
        <begin position="7"/>
        <end position="34"/>
    </location>
</feature>
<reference evidence="2 3" key="1">
    <citation type="submission" date="2014-07" db="EMBL/GenBank/DDBJ databases">
        <title>Comparative genomic insights into amoeba endosymbionts belonging to the families of Holosporaceae and Candidatus Midichloriaceae within Rickettsiales.</title>
        <authorList>
            <person name="Wang Z."/>
            <person name="Wu M."/>
        </authorList>
    </citation>
    <scope>NUCLEOTIDE SEQUENCE [LARGE SCALE GENOMIC DNA]</scope>
    <source>
        <strain evidence="2">PRA3</strain>
    </source>
</reference>
<name>A0A077ARQ0_9PROT</name>
<dbReference type="AlphaFoldDB" id="A0A077ARQ0"/>
<dbReference type="EMBL" id="CP008941">
    <property type="protein sequence ID" value="AIK95872.1"/>
    <property type="molecule type" value="Genomic_DNA"/>
</dbReference>